<sequence>MAGRCAEAWRLFCEVERQITLARLEQVDEEEYPPYVESITRYRSHLRSCPQCQTMLAELREISDRKESKA</sequence>
<dbReference type="InterPro" id="IPR041916">
    <property type="entry name" value="Anti_sigma_zinc_sf"/>
</dbReference>
<accession>A0A0P6XGW1</accession>
<dbReference type="AlphaFoldDB" id="A0A0P6XGW1"/>
<name>A0A0P6XGW1_9CHLR</name>
<dbReference type="EMBL" id="LGHJ01000017">
    <property type="protein sequence ID" value="KPL74557.1"/>
    <property type="molecule type" value="Genomic_DNA"/>
</dbReference>
<protein>
    <recommendedName>
        <fullName evidence="3">Zinc-finger domain-containing protein</fullName>
    </recommendedName>
</protein>
<evidence type="ECO:0000313" key="2">
    <source>
        <dbReference type="Proteomes" id="UP000050514"/>
    </source>
</evidence>
<keyword evidence="2" id="KW-1185">Reference proteome</keyword>
<dbReference type="STRING" id="360411.AC812_12235"/>
<evidence type="ECO:0008006" key="3">
    <source>
        <dbReference type="Google" id="ProtNLM"/>
    </source>
</evidence>
<gene>
    <name evidence="1" type="ORF">AC812_12235</name>
</gene>
<evidence type="ECO:0000313" key="1">
    <source>
        <dbReference type="EMBL" id="KPL74557.1"/>
    </source>
</evidence>
<comment type="caution">
    <text evidence="1">The sequence shown here is derived from an EMBL/GenBank/DDBJ whole genome shotgun (WGS) entry which is preliminary data.</text>
</comment>
<dbReference type="RefSeq" id="WP_061918875.1">
    <property type="nucleotide sequence ID" value="NZ_DF967971.1"/>
</dbReference>
<dbReference type="Proteomes" id="UP000050514">
    <property type="component" value="Unassembled WGS sequence"/>
</dbReference>
<proteinExistence type="predicted"/>
<organism evidence="1 2">
    <name type="scientific">Bellilinea caldifistulae</name>
    <dbReference type="NCBI Taxonomy" id="360411"/>
    <lineage>
        <taxon>Bacteria</taxon>
        <taxon>Bacillati</taxon>
        <taxon>Chloroflexota</taxon>
        <taxon>Anaerolineae</taxon>
        <taxon>Anaerolineales</taxon>
        <taxon>Anaerolineaceae</taxon>
        <taxon>Bellilinea</taxon>
    </lineage>
</organism>
<dbReference type="OrthoDB" id="153510at2"/>
<dbReference type="Gene3D" id="1.10.10.1320">
    <property type="entry name" value="Anti-sigma factor, zinc-finger domain"/>
    <property type="match status" value="1"/>
</dbReference>
<reference evidence="1 2" key="1">
    <citation type="submission" date="2015-07" db="EMBL/GenBank/DDBJ databases">
        <title>Draft genome of Bellilinea caldifistulae DSM 17877.</title>
        <authorList>
            <person name="Hemp J."/>
            <person name="Ward L.M."/>
            <person name="Pace L.A."/>
            <person name="Fischer W.W."/>
        </authorList>
    </citation>
    <scope>NUCLEOTIDE SEQUENCE [LARGE SCALE GENOMIC DNA]</scope>
    <source>
        <strain evidence="1 2">GOMI-1</strain>
    </source>
</reference>